<reference evidence="1 2" key="1">
    <citation type="submission" date="2016-07" db="EMBL/GenBank/DDBJ databases">
        <title>Comparative genomics of the entomopathogenic fungus Beauveria bassiana.</title>
        <authorList>
            <person name="Valero Jimenez C.A."/>
            <person name="Zwaan B.J."/>
            <person name="Van Kan J.A."/>
            <person name="Takken W."/>
            <person name="Debets A.J."/>
            <person name="Schoustra S.E."/>
            <person name="Koenraadt C.J."/>
        </authorList>
    </citation>
    <scope>NUCLEOTIDE SEQUENCE [LARGE SCALE GENOMIC DNA]</scope>
    <source>
        <strain evidence="1 2">ARSEF 8028</strain>
    </source>
</reference>
<organism evidence="1 2">
    <name type="scientific">Beauveria bassiana</name>
    <name type="common">White muscardine disease fungus</name>
    <name type="synonym">Tritirachium shiotae</name>
    <dbReference type="NCBI Taxonomy" id="176275"/>
    <lineage>
        <taxon>Eukaryota</taxon>
        <taxon>Fungi</taxon>
        <taxon>Dikarya</taxon>
        <taxon>Ascomycota</taxon>
        <taxon>Pezizomycotina</taxon>
        <taxon>Sordariomycetes</taxon>
        <taxon>Hypocreomycetidae</taxon>
        <taxon>Hypocreales</taxon>
        <taxon>Cordycipitaceae</taxon>
        <taxon>Beauveria</taxon>
    </lineage>
</organism>
<accession>A0A2S7XWF7</accession>
<evidence type="ECO:0000313" key="2">
    <source>
        <dbReference type="Proteomes" id="UP000237441"/>
    </source>
</evidence>
<evidence type="ECO:0000313" key="1">
    <source>
        <dbReference type="EMBL" id="PQK08246.1"/>
    </source>
</evidence>
<dbReference type="EMBL" id="JRHA01000001">
    <property type="protein sequence ID" value="PQK08246.1"/>
    <property type="molecule type" value="Genomic_DNA"/>
</dbReference>
<gene>
    <name evidence="1" type="ORF">BB8028_0001g03240</name>
</gene>
<dbReference type="AlphaFoldDB" id="A0A2S7XWF7"/>
<dbReference type="OrthoDB" id="5153201at2759"/>
<comment type="caution">
    <text evidence="1">The sequence shown here is derived from an EMBL/GenBank/DDBJ whole genome shotgun (WGS) entry which is preliminary data.</text>
</comment>
<protein>
    <submittedName>
        <fullName evidence="1">Uncharacterized protein</fullName>
    </submittedName>
</protein>
<proteinExistence type="predicted"/>
<name>A0A2S7XWF7_BEABA</name>
<sequence>MACLDIPIPKNLARLVQNPPFCRPRIEDIQVLDLIRKFGQDLDRPNDEIEQALNLASRPSDVMVILERPREKHPYSASFDAFVQDCETLRAVNELIQFASNGTRSIHTVTVVDAYTFKPHVKNNMATKLPTSEQCHELLEQIVKLKAPESLLCCWKDKKNDENGCNNAFVRGLMSAGVGTWPILDRVELVAASRSSTLVRSFHPSYAVCHNEEKKVYARMLLVCHFVLAFAALSGLSAVPEWMRAICNGSSVERGAPTLEAQRRGLPQMSIMGHIRFALQGMLGSRVSRVILHTKQTSPMQYNADINDLVIKLLSLPYADGSLELARLCLRWRDYKQPQKKEIQKMLIDLGSEQEWFQSPKTEEYQAPRIRVCFADESDDEELANGLRPLGIDVTHLGRSDYDEEKEFWTNHENTLILHMKDLELFDKLSVKLLSDIDLRLRLSAVLQRDAARALGLRAVALTKEHYSLLHKAIVFVTETPTLLCDRLGIHHGEERPQRAHLTRPDARRLLSHAESYTEPMFHLTTSCLMHLSTLLIQARLLCAASGATADEDGNETVDTLCEISTSPELMRKLNSSLNSMFDLEKQLGSGGT</sequence>
<dbReference type="Proteomes" id="UP000237441">
    <property type="component" value="Unassembled WGS sequence"/>
</dbReference>